<dbReference type="SUPFAM" id="SSF52540">
    <property type="entry name" value="P-loop containing nucleoside triphosphate hydrolases"/>
    <property type="match status" value="1"/>
</dbReference>
<dbReference type="InterPro" id="IPR003439">
    <property type="entry name" value="ABC_transporter-like_ATP-bd"/>
</dbReference>
<gene>
    <name evidence="4" type="ORF">FD16_GL001208</name>
</gene>
<dbReference type="GO" id="GO:0005524">
    <property type="term" value="F:ATP binding"/>
    <property type="evidence" value="ECO:0007669"/>
    <property type="project" value="UniProtKB-KW"/>
</dbReference>
<reference evidence="4 5" key="1">
    <citation type="journal article" date="2015" name="Genome Announc.">
        <title>Expanding the biotechnology potential of lactobacilli through comparative genomics of 213 strains and associated genera.</title>
        <authorList>
            <person name="Sun Z."/>
            <person name="Harris H.M."/>
            <person name="McCann A."/>
            <person name="Guo C."/>
            <person name="Argimon S."/>
            <person name="Zhang W."/>
            <person name="Yang X."/>
            <person name="Jeffery I.B."/>
            <person name="Cooney J.C."/>
            <person name="Kagawa T.F."/>
            <person name="Liu W."/>
            <person name="Song Y."/>
            <person name="Salvetti E."/>
            <person name="Wrobel A."/>
            <person name="Rasinkangas P."/>
            <person name="Parkhill J."/>
            <person name="Rea M.C."/>
            <person name="O'Sullivan O."/>
            <person name="Ritari J."/>
            <person name="Douillard F.P."/>
            <person name="Paul Ross R."/>
            <person name="Yang R."/>
            <person name="Briner A.E."/>
            <person name="Felis G.E."/>
            <person name="de Vos W.M."/>
            <person name="Barrangou R."/>
            <person name="Klaenhammer T.R."/>
            <person name="Caufield P.W."/>
            <person name="Cui Y."/>
            <person name="Zhang H."/>
            <person name="O'Toole P.W."/>
        </authorList>
    </citation>
    <scope>NUCLEOTIDE SEQUENCE [LARGE SCALE GENOMIC DNA]</scope>
    <source>
        <strain evidence="4 5">DSM 5007</strain>
    </source>
</reference>
<evidence type="ECO:0000313" key="5">
    <source>
        <dbReference type="Proteomes" id="UP000051820"/>
    </source>
</evidence>
<protein>
    <submittedName>
        <fullName evidence="4">ABC transporter ATPase</fullName>
    </submittedName>
</protein>
<dbReference type="PATRIC" id="fig|1423807.3.peg.1230"/>
<dbReference type="InterPro" id="IPR027417">
    <property type="entry name" value="P-loop_NTPase"/>
</dbReference>
<dbReference type="Pfam" id="PF00005">
    <property type="entry name" value="ABC_tran"/>
    <property type="match status" value="1"/>
</dbReference>
<dbReference type="PROSITE" id="PS00211">
    <property type="entry name" value="ABC_TRANSPORTER_1"/>
    <property type="match status" value="1"/>
</dbReference>
<dbReference type="PROSITE" id="PS50893">
    <property type="entry name" value="ABC_TRANSPORTER_2"/>
    <property type="match status" value="1"/>
</dbReference>
<dbReference type="OrthoDB" id="9804819at2"/>
<dbReference type="InterPro" id="IPR003593">
    <property type="entry name" value="AAA+_ATPase"/>
</dbReference>
<dbReference type="SMART" id="SM00382">
    <property type="entry name" value="AAA"/>
    <property type="match status" value="1"/>
</dbReference>
<proteinExistence type="predicted"/>
<dbReference type="CDD" id="cd03230">
    <property type="entry name" value="ABC_DR_subfamily_A"/>
    <property type="match status" value="1"/>
</dbReference>
<keyword evidence="2" id="KW-0067">ATP-binding</keyword>
<dbReference type="Proteomes" id="UP000051820">
    <property type="component" value="Unassembled WGS sequence"/>
</dbReference>
<comment type="caution">
    <text evidence="4">The sequence shown here is derived from an EMBL/GenBank/DDBJ whole genome shotgun (WGS) entry which is preliminary data.</text>
</comment>
<dbReference type="GO" id="GO:0016887">
    <property type="term" value="F:ATP hydrolysis activity"/>
    <property type="evidence" value="ECO:0007669"/>
    <property type="project" value="InterPro"/>
</dbReference>
<dbReference type="PANTHER" id="PTHR43158:SF1">
    <property type="entry name" value="ABC TRANSPORTER, ATP-BINDING PROTEIN"/>
    <property type="match status" value="1"/>
</dbReference>
<evidence type="ECO:0000256" key="1">
    <source>
        <dbReference type="ARBA" id="ARBA00022741"/>
    </source>
</evidence>
<evidence type="ECO:0000313" key="4">
    <source>
        <dbReference type="EMBL" id="KRM10505.1"/>
    </source>
</evidence>
<dbReference type="RefSeq" id="WP_010622624.1">
    <property type="nucleotide sequence ID" value="NZ_AZGF01000028.1"/>
</dbReference>
<organism evidence="4 5">
    <name type="scientific">Paucilactobacillus suebicus DSM 5007 = KCTC 3549</name>
    <dbReference type="NCBI Taxonomy" id="1423807"/>
    <lineage>
        <taxon>Bacteria</taxon>
        <taxon>Bacillati</taxon>
        <taxon>Bacillota</taxon>
        <taxon>Bacilli</taxon>
        <taxon>Lactobacillales</taxon>
        <taxon>Lactobacillaceae</taxon>
        <taxon>Paucilactobacillus</taxon>
    </lineage>
</organism>
<keyword evidence="5" id="KW-1185">Reference proteome</keyword>
<evidence type="ECO:0000259" key="3">
    <source>
        <dbReference type="PROSITE" id="PS50893"/>
    </source>
</evidence>
<feature type="domain" description="ABC transporter" evidence="3">
    <location>
        <begin position="5"/>
        <end position="227"/>
    </location>
</feature>
<dbReference type="PANTHER" id="PTHR43158">
    <property type="entry name" value="SKFA PEPTIDE EXPORT ATP-BINDING PROTEIN SKFE"/>
    <property type="match status" value="1"/>
</dbReference>
<name>A0A0R1W4H3_9LACO</name>
<dbReference type="InterPro" id="IPR017871">
    <property type="entry name" value="ABC_transporter-like_CS"/>
</dbReference>
<keyword evidence="1" id="KW-0547">Nucleotide-binding</keyword>
<dbReference type="AlphaFoldDB" id="A0A0R1W4H3"/>
<dbReference type="eggNOG" id="COG1131">
    <property type="taxonomic scope" value="Bacteria"/>
</dbReference>
<dbReference type="EMBL" id="AZGF01000028">
    <property type="protein sequence ID" value="KRM10505.1"/>
    <property type="molecule type" value="Genomic_DNA"/>
</dbReference>
<dbReference type="Gene3D" id="3.40.50.300">
    <property type="entry name" value="P-loop containing nucleotide triphosphate hydrolases"/>
    <property type="match status" value="1"/>
</dbReference>
<evidence type="ECO:0000256" key="2">
    <source>
        <dbReference type="ARBA" id="ARBA00022840"/>
    </source>
</evidence>
<sequence>MTELLSIENLTYRRNLRTILTNLSLTLNDNQIVGLLGANGAGKTTLMRLIAGSAVNYRGSISINGKNTGSERKSMVSFSAQLEGVNENLKLIKIADYFNHVFPDFEMNDFEKLAANLSIDLDQHFISLSKGNRQKFVMAITLAKHAKLYLLDEPFNGIDSMSRKKIVASIIEWKPEDATILISDHHVTDIANLLDAVAIVKDHTVVTQKSADEIREENGQSIETFYESFYEEEGTKND</sequence>
<dbReference type="STRING" id="1423807.FD16_GL001208"/>
<accession>A0A0R1W4H3</accession>